<dbReference type="AlphaFoldDB" id="A0A8T7LVX4"/>
<dbReference type="EMBL" id="CP128399">
    <property type="protein sequence ID" value="WJW65532.1"/>
    <property type="molecule type" value="Genomic_DNA"/>
</dbReference>
<dbReference type="Proteomes" id="UP001431572">
    <property type="component" value="Chromosome 1"/>
</dbReference>
<evidence type="ECO:0000313" key="4">
    <source>
        <dbReference type="Proteomes" id="UP001431572"/>
    </source>
</evidence>
<name>A0A8T7LVX4_9CHLR</name>
<dbReference type="Gene3D" id="2.130.10.10">
    <property type="entry name" value="YVTN repeat-like/Quinoprotein amine dehydrogenase"/>
    <property type="match status" value="2"/>
</dbReference>
<evidence type="ECO:0000313" key="3">
    <source>
        <dbReference type="Proteomes" id="UP000521676"/>
    </source>
</evidence>
<gene>
    <name evidence="1" type="ORF">HXX08_09770</name>
    <name evidence="2" type="ORF">OZ401_001298</name>
</gene>
<dbReference type="InterPro" id="IPR015943">
    <property type="entry name" value="WD40/YVTN_repeat-like_dom_sf"/>
</dbReference>
<evidence type="ECO:0008006" key="5">
    <source>
        <dbReference type="Google" id="ProtNLM"/>
    </source>
</evidence>
<dbReference type="EMBL" id="JACATZ010000001">
    <property type="protein sequence ID" value="NWJ46154.1"/>
    <property type="molecule type" value="Genomic_DNA"/>
</dbReference>
<protein>
    <recommendedName>
        <fullName evidence="5">Virginiamycin B lyase</fullName>
    </recommendedName>
</protein>
<keyword evidence="4" id="KW-1185">Reference proteome</keyword>
<evidence type="ECO:0000313" key="1">
    <source>
        <dbReference type="EMBL" id="NWJ46154.1"/>
    </source>
</evidence>
<dbReference type="PANTHER" id="PTHR40274">
    <property type="entry name" value="VIRGINIAMYCIN B LYASE"/>
    <property type="match status" value="1"/>
</dbReference>
<dbReference type="SUPFAM" id="SSF101898">
    <property type="entry name" value="NHL repeat"/>
    <property type="match status" value="1"/>
</dbReference>
<dbReference type="PANTHER" id="PTHR40274:SF3">
    <property type="entry name" value="VIRGINIAMYCIN B LYASE"/>
    <property type="match status" value="1"/>
</dbReference>
<dbReference type="PROSITE" id="PS51257">
    <property type="entry name" value="PROKAR_LIPOPROTEIN"/>
    <property type="match status" value="1"/>
</dbReference>
<dbReference type="RefSeq" id="WP_341467416.1">
    <property type="nucleotide sequence ID" value="NZ_CP128399.1"/>
</dbReference>
<evidence type="ECO:0000313" key="2">
    <source>
        <dbReference type="EMBL" id="WJW65532.1"/>
    </source>
</evidence>
<organism evidence="1 3">
    <name type="scientific">Candidatus Chlorohelix allophototropha</name>
    <dbReference type="NCBI Taxonomy" id="3003348"/>
    <lineage>
        <taxon>Bacteria</taxon>
        <taxon>Bacillati</taxon>
        <taxon>Chloroflexota</taxon>
        <taxon>Chloroflexia</taxon>
        <taxon>Candidatus Chloroheliales</taxon>
        <taxon>Candidatus Chloroheliaceae</taxon>
        <taxon>Candidatus Chlorohelix</taxon>
    </lineage>
</organism>
<dbReference type="Proteomes" id="UP000521676">
    <property type="component" value="Unassembled WGS sequence"/>
</dbReference>
<dbReference type="InterPro" id="IPR051344">
    <property type="entry name" value="Vgb"/>
</dbReference>
<reference evidence="2" key="2">
    <citation type="journal article" date="2024" name="Nature">
        <title>Anoxygenic phototroph of the Chloroflexota uses a type I reaction centre.</title>
        <authorList>
            <person name="Tsuji J.M."/>
            <person name="Shaw N.A."/>
            <person name="Nagashima S."/>
            <person name="Venkiteswaran J.J."/>
            <person name="Schiff S.L."/>
            <person name="Watanabe T."/>
            <person name="Fukui M."/>
            <person name="Hanada S."/>
            <person name="Tank M."/>
            <person name="Neufeld J.D."/>
        </authorList>
    </citation>
    <scope>NUCLEOTIDE SEQUENCE</scope>
    <source>
        <strain evidence="2">L227-S17</strain>
    </source>
</reference>
<dbReference type="Pfam" id="PF24684">
    <property type="entry name" value="Vgb_lyase"/>
    <property type="match status" value="1"/>
</dbReference>
<accession>A0A8T7LVX4</accession>
<reference evidence="1 3" key="1">
    <citation type="submission" date="2020-06" db="EMBL/GenBank/DDBJ databases">
        <title>Anoxygenic phototrophic Chloroflexota member uses a Type I reaction center.</title>
        <authorList>
            <person name="Tsuji J.M."/>
            <person name="Shaw N.A."/>
            <person name="Nagashima S."/>
            <person name="Venkiteswaran J."/>
            <person name="Schiff S.L."/>
            <person name="Hanada S."/>
            <person name="Tank M."/>
            <person name="Neufeld J.D."/>
        </authorList>
    </citation>
    <scope>NUCLEOTIDE SEQUENCE [LARGE SCALE GENOMIC DNA]</scope>
    <source>
        <strain evidence="1">L227-S17</strain>
    </source>
</reference>
<proteinExistence type="predicted"/>
<sequence>MLGSKYLSQRNALAIAMAFLLMLTTFMSCFITPARAENLYTITEYRTPTSISSPEFITAGTDGAMWFTEYEGNKIGRVTNSGNIFEYDIPTAGSEPEGIIAGPDGNLWFTEYGTAQIGKITITGVISEFALPTTASGPYGITVGSDNNLWFTEYDANKIGKITTTGDITEYDAPAGSGPTRIVAGPDGNLWFAEYTAGKIGQISTSGVVLNEYIIPTPNSNPEGITVGMDGNLWFTEFAGNKIGMITPYGDITEYNIPTLNSGPYGISKGPDGNVWFTEGSSNKIAMVAATGDITEYNVPTAASWPYSIAAGSDGYVWFTEADASQVSKMRVIPKKFTTAEIVPTLSLTPDRVAGTGVDNRLTLSIKLKNLGPGGAGYAWFEVPIEPTYLLDYANFGNSGLWVSKISATSVRVELRQLDFGASVLGSLVLKPNPENPPIAGTELSFKIQVNYSDEVQYEHSFSNKVSVTFGESDLDVNKDTLQTLAPITVNVGEKAAISADVFLPNEKVTMWYTSPDGNSVDLGYVWADENGKIATNFDTTGFVSGSYSFVAHGLKSEVRSCTIVTITGQTLTSVTAKAGYKVAISANVFLPSEKVPLWYTGPDGKSVDLGYVWSDEHGKLVTNFDTTGLASGSYSFVAQGQRSNIQACTIVIVTAE</sequence>